<evidence type="ECO:0000313" key="1">
    <source>
        <dbReference type="EMBL" id="SFI45574.1"/>
    </source>
</evidence>
<gene>
    <name evidence="1" type="ORF">SAMN04487775_101493</name>
</gene>
<protein>
    <submittedName>
        <fullName evidence="1">Uncharacterized protein</fullName>
    </submittedName>
</protein>
<dbReference type="AlphaFoldDB" id="A0A1I3IC63"/>
<organism evidence="1 2">
    <name type="scientific">Treponema bryantii</name>
    <dbReference type="NCBI Taxonomy" id="163"/>
    <lineage>
        <taxon>Bacteria</taxon>
        <taxon>Pseudomonadati</taxon>
        <taxon>Spirochaetota</taxon>
        <taxon>Spirochaetia</taxon>
        <taxon>Spirochaetales</taxon>
        <taxon>Treponemataceae</taxon>
        <taxon>Treponema</taxon>
    </lineage>
</organism>
<proteinExistence type="predicted"/>
<dbReference type="Proteomes" id="UP000182737">
    <property type="component" value="Unassembled WGS sequence"/>
</dbReference>
<dbReference type="RefSeq" id="WP_074930138.1">
    <property type="nucleotide sequence ID" value="NZ_FORI01000001.1"/>
</dbReference>
<name>A0A1I3IC63_9SPIR</name>
<sequence length="281" mass="32996">MIQELLKPQDFMTSIENRIIELEKTLKVVRKNQGEVPPGHLRISQKKTHVEFYYITKTGSSLGKYISVKEKAFASQLAQKEYDRQIIDFVKKEINLLKNCLHQTENFSEIENYYRGLCLSRQQLITPVTFTDEQYREQWQKITWERKPIAEDAVKYFTANEECVRSKSEVIIADSLLRHGVPYRYEYPLKLKAGRGICDRSSELTFYPDFLCLNLRTRKEFIWEHFGMMDNEEYSSNAVGKLNLYSENGILPGRNLIITMEAQNEPLNTKAVDKLIKEFLL</sequence>
<reference evidence="2" key="1">
    <citation type="submission" date="2016-10" db="EMBL/GenBank/DDBJ databases">
        <authorList>
            <person name="Varghese N."/>
            <person name="Submissions S."/>
        </authorList>
    </citation>
    <scope>NUCLEOTIDE SEQUENCE [LARGE SCALE GENOMIC DNA]</scope>
    <source>
        <strain evidence="2">XBD1002</strain>
    </source>
</reference>
<dbReference type="EMBL" id="FORI01000001">
    <property type="protein sequence ID" value="SFI45574.1"/>
    <property type="molecule type" value="Genomic_DNA"/>
</dbReference>
<dbReference type="OrthoDB" id="9803432at2"/>
<accession>A0A1I3IC63</accession>
<evidence type="ECO:0000313" key="2">
    <source>
        <dbReference type="Proteomes" id="UP000182737"/>
    </source>
</evidence>
<keyword evidence="2" id="KW-1185">Reference proteome</keyword>